<evidence type="ECO:0000313" key="2">
    <source>
        <dbReference type="Proteomes" id="UP001201812"/>
    </source>
</evidence>
<evidence type="ECO:0000313" key="1">
    <source>
        <dbReference type="EMBL" id="KAI1698872.1"/>
    </source>
</evidence>
<organism evidence="1 2">
    <name type="scientific">Ditylenchus destructor</name>
    <dbReference type="NCBI Taxonomy" id="166010"/>
    <lineage>
        <taxon>Eukaryota</taxon>
        <taxon>Metazoa</taxon>
        <taxon>Ecdysozoa</taxon>
        <taxon>Nematoda</taxon>
        <taxon>Chromadorea</taxon>
        <taxon>Rhabditida</taxon>
        <taxon>Tylenchina</taxon>
        <taxon>Tylenchomorpha</taxon>
        <taxon>Sphaerularioidea</taxon>
        <taxon>Anguinidae</taxon>
        <taxon>Anguininae</taxon>
        <taxon>Ditylenchus</taxon>
    </lineage>
</organism>
<dbReference type="Proteomes" id="UP001201812">
    <property type="component" value="Unassembled WGS sequence"/>
</dbReference>
<name>A0AAD4MLB5_9BILA</name>
<sequence>MDSVCNGRNGLNDEVHSPNQNAKIKFLEEPSEVFAYLDEKSAEDGEWQLGCTISFNEYQRMMQHAHSEMRQDRLETRQQTIQEMCTELRGNSINYPIRYLINSHNRDAMAKFALQSDSIEKSKAIQDA</sequence>
<dbReference type="AlphaFoldDB" id="A0AAD4MLB5"/>
<reference evidence="1" key="1">
    <citation type="submission" date="2022-01" db="EMBL/GenBank/DDBJ databases">
        <title>Genome Sequence Resource for Two Populations of Ditylenchus destructor, the Migratory Endoparasitic Phytonematode.</title>
        <authorList>
            <person name="Zhang H."/>
            <person name="Lin R."/>
            <person name="Xie B."/>
        </authorList>
    </citation>
    <scope>NUCLEOTIDE SEQUENCE</scope>
    <source>
        <strain evidence="1">BazhouSP</strain>
    </source>
</reference>
<dbReference type="EMBL" id="JAKKPZ010000201">
    <property type="protein sequence ID" value="KAI1698872.1"/>
    <property type="molecule type" value="Genomic_DNA"/>
</dbReference>
<proteinExistence type="predicted"/>
<protein>
    <submittedName>
        <fullName evidence="1">Uncharacterized protein</fullName>
    </submittedName>
</protein>
<accession>A0AAD4MLB5</accession>
<gene>
    <name evidence="1" type="ORF">DdX_17670</name>
</gene>
<comment type="caution">
    <text evidence="1">The sequence shown here is derived from an EMBL/GenBank/DDBJ whole genome shotgun (WGS) entry which is preliminary data.</text>
</comment>
<keyword evidence="2" id="KW-1185">Reference proteome</keyword>